<evidence type="ECO:0000259" key="6">
    <source>
        <dbReference type="PROSITE" id="PS50113"/>
    </source>
</evidence>
<dbReference type="Gene3D" id="1.10.287.130">
    <property type="match status" value="1"/>
</dbReference>
<proteinExistence type="predicted"/>
<dbReference type="CDD" id="cd00082">
    <property type="entry name" value="HisKA"/>
    <property type="match status" value="1"/>
</dbReference>
<keyword evidence="4 7" id="KW-0418">Kinase</keyword>
<dbReference type="InterPro" id="IPR050736">
    <property type="entry name" value="Sensor_HK_Regulatory"/>
</dbReference>
<evidence type="ECO:0000313" key="7">
    <source>
        <dbReference type="EMBL" id="KTC89179.1"/>
    </source>
</evidence>
<evidence type="ECO:0000256" key="1">
    <source>
        <dbReference type="ARBA" id="ARBA00000085"/>
    </source>
</evidence>
<dbReference type="RefSeq" id="WP_157066452.1">
    <property type="nucleotide sequence ID" value="NZ_LNXY01000010.1"/>
</dbReference>
<dbReference type="InterPro" id="IPR035965">
    <property type="entry name" value="PAS-like_dom_sf"/>
</dbReference>
<dbReference type="Pfam" id="PF00512">
    <property type="entry name" value="HisKA"/>
    <property type="match status" value="1"/>
</dbReference>
<dbReference type="EC" id="2.7.13.3" evidence="2"/>
<dbReference type="PANTHER" id="PTHR43711">
    <property type="entry name" value="TWO-COMPONENT HISTIDINE KINASE"/>
    <property type="match status" value="1"/>
</dbReference>
<feature type="non-terminal residue" evidence="7">
    <location>
        <position position="314"/>
    </location>
</feature>
<evidence type="ECO:0000256" key="2">
    <source>
        <dbReference type="ARBA" id="ARBA00012438"/>
    </source>
</evidence>
<keyword evidence="3 7" id="KW-0808">Transferase</keyword>
<gene>
    <name evidence="7" type="ORF">Ldro_0759</name>
</gene>
<evidence type="ECO:0000256" key="4">
    <source>
        <dbReference type="ARBA" id="ARBA00022777"/>
    </source>
</evidence>
<organism evidence="7 8">
    <name type="scientific">Legionella drozanskii LLAP-1</name>
    <dbReference type="NCBI Taxonomy" id="1212489"/>
    <lineage>
        <taxon>Bacteria</taxon>
        <taxon>Pseudomonadati</taxon>
        <taxon>Pseudomonadota</taxon>
        <taxon>Gammaproteobacteria</taxon>
        <taxon>Legionellales</taxon>
        <taxon>Legionellaceae</taxon>
        <taxon>Legionella</taxon>
    </lineage>
</organism>
<dbReference type="SUPFAM" id="SSF55785">
    <property type="entry name" value="PYP-like sensor domain (PAS domain)"/>
    <property type="match status" value="2"/>
</dbReference>
<feature type="domain" description="PAC" evidence="6">
    <location>
        <begin position="218"/>
        <end position="269"/>
    </location>
</feature>
<name>A0A0W0T0R3_9GAMM</name>
<dbReference type="PROSITE" id="PS50113">
    <property type="entry name" value="PAC"/>
    <property type="match status" value="1"/>
</dbReference>
<dbReference type="PANTHER" id="PTHR43711:SF1">
    <property type="entry name" value="HISTIDINE KINASE 1"/>
    <property type="match status" value="1"/>
</dbReference>
<accession>A0A0W0T0R3</accession>
<evidence type="ECO:0000256" key="3">
    <source>
        <dbReference type="ARBA" id="ARBA00022679"/>
    </source>
</evidence>
<keyword evidence="5" id="KW-0902">Two-component regulatory system</keyword>
<protein>
    <recommendedName>
        <fullName evidence="2">histidine kinase</fullName>
        <ecNumber evidence="2">2.7.13.3</ecNumber>
    </recommendedName>
</protein>
<keyword evidence="8" id="KW-1185">Reference proteome</keyword>
<dbReference type="InterPro" id="IPR036097">
    <property type="entry name" value="HisK_dim/P_sf"/>
</dbReference>
<dbReference type="AlphaFoldDB" id="A0A0W0T0R3"/>
<dbReference type="Proteomes" id="UP000054736">
    <property type="component" value="Unassembled WGS sequence"/>
</dbReference>
<dbReference type="STRING" id="1212489.Ldro_0759"/>
<dbReference type="GO" id="GO:0000155">
    <property type="term" value="F:phosphorelay sensor kinase activity"/>
    <property type="evidence" value="ECO:0007669"/>
    <property type="project" value="InterPro"/>
</dbReference>
<dbReference type="EMBL" id="LNXY01000010">
    <property type="protein sequence ID" value="KTC89179.1"/>
    <property type="molecule type" value="Genomic_DNA"/>
</dbReference>
<dbReference type="SUPFAM" id="SSF47384">
    <property type="entry name" value="Homodimeric domain of signal transducing histidine kinase"/>
    <property type="match status" value="1"/>
</dbReference>
<evidence type="ECO:0000313" key="8">
    <source>
        <dbReference type="Proteomes" id="UP000054736"/>
    </source>
</evidence>
<evidence type="ECO:0000256" key="5">
    <source>
        <dbReference type="ARBA" id="ARBA00023012"/>
    </source>
</evidence>
<dbReference type="Pfam" id="PF08448">
    <property type="entry name" value="PAS_4"/>
    <property type="match status" value="2"/>
</dbReference>
<dbReference type="InterPro" id="IPR013656">
    <property type="entry name" value="PAS_4"/>
</dbReference>
<dbReference type="Gene3D" id="3.30.450.20">
    <property type="entry name" value="PAS domain"/>
    <property type="match status" value="2"/>
</dbReference>
<dbReference type="InterPro" id="IPR000700">
    <property type="entry name" value="PAS-assoc_C"/>
</dbReference>
<sequence length="314" mass="35179">MKKKGLSDLTQIELLEQLFDKMPVHIYFKNERFVYINCNTLQAIDAGFNSPQQMIGKTDYDIYPKALANLIRKNDKQVLHGGKPCIFDENTSELGLENLIYLTYKIPIIDKNGKPIGIAGISINITAQKLKEEKIELAKESAEITLAGILENLPGHVYWKNRDSVYQGCNLAQAKSAGFLAPAEVIGKTDNEMPWHHEASILRESDLMVIESKKTLTREEASQLANSDKVSIFLSKKSPLFNSKGEVIGILGISFDITDRKEMEEKLSHAKEAAEVASQAKTEFLENMRHDIRTPLTGIVGFADILKMEAEKPQ</sequence>
<dbReference type="InterPro" id="IPR003661">
    <property type="entry name" value="HisK_dim/P_dom"/>
</dbReference>
<reference evidence="7 8" key="1">
    <citation type="submission" date="2015-11" db="EMBL/GenBank/DDBJ databases">
        <title>Genomic analysis of 38 Legionella species identifies large and diverse effector repertoires.</title>
        <authorList>
            <person name="Burstein D."/>
            <person name="Amaro F."/>
            <person name="Zusman T."/>
            <person name="Lifshitz Z."/>
            <person name="Cohen O."/>
            <person name="Gilbert J.A."/>
            <person name="Pupko T."/>
            <person name="Shuman H.A."/>
            <person name="Segal G."/>
        </authorList>
    </citation>
    <scope>NUCLEOTIDE SEQUENCE [LARGE SCALE GENOMIC DNA]</scope>
    <source>
        <strain evidence="7 8">ATCC 700990</strain>
    </source>
</reference>
<comment type="caution">
    <text evidence="7">The sequence shown here is derived from an EMBL/GenBank/DDBJ whole genome shotgun (WGS) entry which is preliminary data.</text>
</comment>
<comment type="catalytic activity">
    <reaction evidence="1">
        <text>ATP + protein L-histidine = ADP + protein N-phospho-L-histidine.</text>
        <dbReference type="EC" id="2.7.13.3"/>
    </reaction>
</comment>